<reference evidence="1 2" key="1">
    <citation type="submission" date="2016-11" db="EMBL/GenBank/DDBJ databases">
        <authorList>
            <consortium name="Pathogen Informatics"/>
        </authorList>
    </citation>
    <scope>NUCLEOTIDE SEQUENCE [LARGE SCALE GENOMIC DNA]</scope>
    <source>
        <strain evidence="1 2">911</strain>
    </source>
</reference>
<dbReference type="EMBL" id="FVGW01000012">
    <property type="protein sequence ID" value="SKM68359.1"/>
    <property type="molecule type" value="Genomic_DNA"/>
</dbReference>
<dbReference type="RefSeq" id="WP_074270263.1">
    <property type="nucleotide sequence ID" value="NZ_FVGW01000012.1"/>
</dbReference>
<accession>A0A1T8SJC1</accession>
<sequence length="93" mass="10670">MAYTREMKTVVPVLITEHTPADDETLVWLVRESFEREAAGEHLTLTEWCDCGDLDPAEVSPQTEREVLKRPATDYRWRMFTGTATRLVNASID</sequence>
<name>A0A1T8SJC1_9MYCO</name>
<evidence type="ECO:0000313" key="1">
    <source>
        <dbReference type="EMBL" id="SKM68359.1"/>
    </source>
</evidence>
<protein>
    <submittedName>
        <fullName evidence="1">Uncharacterized protein</fullName>
    </submittedName>
</protein>
<organism evidence="1 2">
    <name type="scientific">Mycobacteroides abscessus subsp. massiliense</name>
    <dbReference type="NCBI Taxonomy" id="1962118"/>
    <lineage>
        <taxon>Bacteria</taxon>
        <taxon>Bacillati</taxon>
        <taxon>Actinomycetota</taxon>
        <taxon>Actinomycetes</taxon>
        <taxon>Mycobacteriales</taxon>
        <taxon>Mycobacteriaceae</taxon>
        <taxon>Mycobacteroides</taxon>
        <taxon>Mycobacteroides abscessus</taxon>
    </lineage>
</organism>
<gene>
    <name evidence="1" type="ORF">SAMEA2259716_04777</name>
</gene>
<proteinExistence type="predicted"/>
<evidence type="ECO:0000313" key="2">
    <source>
        <dbReference type="Proteomes" id="UP000190074"/>
    </source>
</evidence>
<dbReference type="AlphaFoldDB" id="A0A1T8SJC1"/>
<dbReference type="Proteomes" id="UP000190074">
    <property type="component" value="Unassembled WGS sequence"/>
</dbReference>